<evidence type="ECO:0000313" key="4">
    <source>
        <dbReference type="Proteomes" id="UP000663193"/>
    </source>
</evidence>
<dbReference type="InterPro" id="IPR010730">
    <property type="entry name" value="HET"/>
</dbReference>
<dbReference type="EMBL" id="CP069030">
    <property type="protein sequence ID" value="QRC97813.1"/>
    <property type="molecule type" value="Genomic_DNA"/>
</dbReference>
<keyword evidence="4" id="KW-1185">Reference proteome</keyword>
<evidence type="ECO:0000313" key="3">
    <source>
        <dbReference type="EMBL" id="QRC97813.1"/>
    </source>
</evidence>
<proteinExistence type="predicted"/>
<dbReference type="InterPro" id="IPR058525">
    <property type="entry name" value="DUF8212"/>
</dbReference>
<dbReference type="OrthoDB" id="20872at2759"/>
<dbReference type="PANTHER" id="PTHR10622">
    <property type="entry name" value="HET DOMAIN-CONTAINING PROTEIN"/>
    <property type="match status" value="1"/>
</dbReference>
<feature type="domain" description="Heterokaryon incompatibility" evidence="1">
    <location>
        <begin position="22"/>
        <end position="147"/>
    </location>
</feature>
<evidence type="ECO:0000259" key="2">
    <source>
        <dbReference type="Pfam" id="PF26640"/>
    </source>
</evidence>
<name>A0A7U2I0Y6_PHANO</name>
<accession>A0A7U2I0Y6</accession>
<dbReference type="Pfam" id="PF06985">
    <property type="entry name" value="HET"/>
    <property type="match status" value="1"/>
</dbReference>
<sequence length="604" mass="69598">MRLLDTKTLEIHEFQGSQIPPYAILSHRWEKEEVTYQDLRSGPDVCQEKVGFAKIQRCCQQAVTDGLAYAWVDTCCIDKSSSADLSEAINSMYQWYQNSAACYAYLSDVEFSGQDNSMERMQDPEISVEGRQFLSSKWWTRGWTLQELIAPRVVKFFGHDEKQQWKQLGKKSTLLQLIVYRTPIDRKVLEGSDVRSCSVANRMSWAAERETTRVEDRAYSLLGIFGVNMPLLYGEGERSFIRLQEEIMTQSDDQTLFAWELEKRSGALGRMPCGPLATSPFQFRRCSELLPLQDSANPTPYSMTNKGLRIDLPIVRINDTEYLAILQCTTLERNPARITLPIIHSSYNPALPKIHQSRNFARDHRHIGPLGYSRPSTLSQASTETIFMRQELEHSVQFWSQKVVKFRINEEDGKRPFDRPFFDPELFASSKFDDGWEEYFLPPNCNSGSIIFPTQGYHLIILYSINSENLERFNYEVICALTSGQSKDISVSKSRRIFQQWIKAPPVAIQDIMTFDTTIPLSRQYIFESVFDMNSSDANRVLQCDTKKALCDFHNSSAPFRLLSSNLGLPRYRSMKARTNTQYFRDQCTTLLSMDLYSGYKARV</sequence>
<protein>
    <recommendedName>
        <fullName evidence="5">Heterokaryon incompatibility domain-containing protein</fullName>
    </recommendedName>
</protein>
<dbReference type="Pfam" id="PF26640">
    <property type="entry name" value="DUF8212"/>
    <property type="match status" value="1"/>
</dbReference>
<evidence type="ECO:0008006" key="5">
    <source>
        <dbReference type="Google" id="ProtNLM"/>
    </source>
</evidence>
<feature type="domain" description="DUF8212" evidence="2">
    <location>
        <begin position="238"/>
        <end position="260"/>
    </location>
</feature>
<reference evidence="4" key="1">
    <citation type="journal article" date="2021" name="BMC Genomics">
        <title>Chromosome-level genome assembly and manually-curated proteome of model necrotroph Parastagonospora nodorum Sn15 reveals a genome-wide trove of candidate effector homologs, and redundancy of virulence-related functions within an accessory chromosome.</title>
        <authorList>
            <person name="Bertazzoni S."/>
            <person name="Jones D.A.B."/>
            <person name="Phan H.T."/>
            <person name="Tan K.-C."/>
            <person name="Hane J.K."/>
        </authorList>
    </citation>
    <scope>NUCLEOTIDE SEQUENCE [LARGE SCALE GENOMIC DNA]</scope>
    <source>
        <strain evidence="4">SN15 / ATCC MYA-4574 / FGSC 10173)</strain>
    </source>
</reference>
<gene>
    <name evidence="3" type="ORF">JI435_151580</name>
</gene>
<dbReference type="Proteomes" id="UP000663193">
    <property type="component" value="Chromosome 8"/>
</dbReference>
<organism evidence="3 4">
    <name type="scientific">Phaeosphaeria nodorum (strain SN15 / ATCC MYA-4574 / FGSC 10173)</name>
    <name type="common">Glume blotch fungus</name>
    <name type="synonym">Parastagonospora nodorum</name>
    <dbReference type="NCBI Taxonomy" id="321614"/>
    <lineage>
        <taxon>Eukaryota</taxon>
        <taxon>Fungi</taxon>
        <taxon>Dikarya</taxon>
        <taxon>Ascomycota</taxon>
        <taxon>Pezizomycotina</taxon>
        <taxon>Dothideomycetes</taxon>
        <taxon>Pleosporomycetidae</taxon>
        <taxon>Pleosporales</taxon>
        <taxon>Pleosporineae</taxon>
        <taxon>Phaeosphaeriaceae</taxon>
        <taxon>Parastagonospora</taxon>
    </lineage>
</organism>
<dbReference type="AlphaFoldDB" id="A0A7U2I0Y6"/>
<dbReference type="PANTHER" id="PTHR10622:SF10">
    <property type="entry name" value="HET DOMAIN-CONTAINING PROTEIN"/>
    <property type="match status" value="1"/>
</dbReference>
<dbReference type="VEuPathDB" id="FungiDB:JI435_151580"/>
<evidence type="ECO:0000259" key="1">
    <source>
        <dbReference type="Pfam" id="PF06985"/>
    </source>
</evidence>